<dbReference type="PANTHER" id="PTHR32063:SF0">
    <property type="entry name" value="SWARMING MOTILITY PROTEIN SWRC"/>
    <property type="match status" value="1"/>
</dbReference>
<evidence type="ECO:0000256" key="1">
    <source>
        <dbReference type="SAM" id="Phobius"/>
    </source>
</evidence>
<dbReference type="Proteomes" id="UP000321154">
    <property type="component" value="Unassembled WGS sequence"/>
</dbReference>
<sequence length="1039" mass="107131">MHLLSVFSLRNRALIALVTIVVAVFGGVALTSLKQELAPNVQFPQIAIVSSYPGATPEVVNDDVSTPIEQAVQIIPGLEGTTATSSTSTSTVSAEFTYGTDLDNAEQKIQSAINRLSLPDAVDTQVVTGSLDDLPIIQIAVTGYDDAGAQQLVDRLTNTTVPDLQKLDGVREASIYGDAGQRVTITPDRDALAAAGLTTAAFQDALDANGQLIPGGTITQDGQTLSIQAGERLTSADQVAALPLLGGTSAVTIDDVADVALTSAPVTSISRVNGEPALTVAVTKTLDANTVDVSETVRDAIPGLATDLGDGVDLTVVFDQAPFIQQSIDSLAEEGLLGLVFAVIVILVFLLSIRSTIVTAISIPTSVLITFIGLQASGYTLNILTLGALTIAIGRVVDDSIVVIENIKRHLTAGADRLQAITVGVREVAGAITASTVTTVVVFLPLAFVGNITGELFRPFALTVTIALIASLFVALTIVPVLAYWFLRAPKAHKHAGSVESGSDVAAEESLTTRASDPTSAAPLDRLRRAYVPVLRGTLRRPVVTIIVAVLVLGGTAAAVPFMKTNFLGASGQNTFSVTQTLAPATSLDAQSDAATRVETALEGVDGIETVQLTIGSSGTSISSFFGGSGDSTVTYSITTDESADQDALQADVRDRLADITDVGDIEVTASSGFGTSNDISIDVSAPDPDTLQTATDTVLSTVQDLPGTAEASSNLASAQPIIGVQIDRDEAATLGLSEVAVGAIVSQAVQPLQVGSIEIDDSSIDVYTVAPNPPANLDELKAVEIPGPTGPVRLDSIATIEQTTGPTSVTTSDAVRTATVTVTPSSDDLSSASTEVTDALAGLDLPAGADTEIGGVTADQANAFSQLGLAVLIAILIVYIVMVATFRSLLQPFLLLVSIPFAATGAILLQIASGIPLGVASLIGVLMLVGIVVTNAIVLIDLVNQYRTRGLPVREALLEGASRRLRPILMTATATIFALLPMALGITGHGGFISQPLAIVVIGGLVSSTVLTLVVLPVLYYLVEGARERRAARKAERA</sequence>
<proteinExistence type="predicted"/>
<keyword evidence="1" id="KW-0472">Membrane</keyword>
<evidence type="ECO:0000313" key="6">
    <source>
        <dbReference type="Proteomes" id="UP000522688"/>
    </source>
</evidence>
<dbReference type="Gene3D" id="3.30.2090.10">
    <property type="entry name" value="Multidrug efflux transporter AcrB TolC docking domain, DN and DC subdomains"/>
    <property type="match status" value="2"/>
</dbReference>
<dbReference type="SUPFAM" id="SSF82714">
    <property type="entry name" value="Multidrug efflux transporter AcrB TolC docking domain, DN and DC subdomains"/>
    <property type="match status" value="2"/>
</dbReference>
<keyword evidence="1" id="KW-1133">Transmembrane helix</keyword>
<dbReference type="Gene3D" id="3.30.70.1320">
    <property type="entry name" value="Multidrug efflux transporter AcrB pore domain like"/>
    <property type="match status" value="1"/>
</dbReference>
<dbReference type="Pfam" id="PF00873">
    <property type="entry name" value="ACR_tran"/>
    <property type="match status" value="1"/>
</dbReference>
<dbReference type="GO" id="GO:0005886">
    <property type="term" value="C:plasma membrane"/>
    <property type="evidence" value="ECO:0007669"/>
    <property type="project" value="TreeGrafter"/>
</dbReference>
<feature type="transmembrane region" description="Helical" evidence="1">
    <location>
        <begin position="12"/>
        <end position="33"/>
    </location>
</feature>
<dbReference type="PANTHER" id="PTHR32063">
    <property type="match status" value="1"/>
</dbReference>
<keyword evidence="1" id="KW-0812">Transmembrane</keyword>
<dbReference type="Gene3D" id="3.30.70.1440">
    <property type="entry name" value="Multidrug efflux transporter AcrB pore domain"/>
    <property type="match status" value="1"/>
</dbReference>
<feature type="transmembrane region" description="Helical" evidence="1">
    <location>
        <begin position="335"/>
        <end position="353"/>
    </location>
</feature>
<dbReference type="RefSeq" id="WP_146856822.1">
    <property type="nucleotide sequence ID" value="NZ_BAAAHR010000007.1"/>
</dbReference>
<dbReference type="Proteomes" id="UP000522688">
    <property type="component" value="Unassembled WGS sequence"/>
</dbReference>
<dbReference type="EMBL" id="JACGWW010000003">
    <property type="protein sequence ID" value="MBA8814194.1"/>
    <property type="molecule type" value="Genomic_DNA"/>
</dbReference>
<dbReference type="OrthoDB" id="3306666at2"/>
<gene>
    <name evidence="4" type="ORF">FB463_002460</name>
    <name evidence="3" type="ORF">FFA01_28070</name>
</gene>
<evidence type="ECO:0000313" key="3">
    <source>
        <dbReference type="EMBL" id="GEK84498.1"/>
    </source>
</evidence>
<reference evidence="4 6" key="2">
    <citation type="submission" date="2020-07" db="EMBL/GenBank/DDBJ databases">
        <title>Sequencing the genomes of 1000 actinobacteria strains.</title>
        <authorList>
            <person name="Klenk H.-P."/>
        </authorList>
    </citation>
    <scope>NUCLEOTIDE SEQUENCE [LARGE SCALE GENOMIC DNA]</scope>
    <source>
        <strain evidence="4 6">DSM 10309</strain>
    </source>
</reference>
<dbReference type="PROSITE" id="PS50156">
    <property type="entry name" value="SSD"/>
    <property type="match status" value="1"/>
</dbReference>
<evidence type="ECO:0000313" key="5">
    <source>
        <dbReference type="Proteomes" id="UP000321154"/>
    </source>
</evidence>
<feature type="transmembrane region" description="Helical" evidence="1">
    <location>
        <begin position="868"/>
        <end position="887"/>
    </location>
</feature>
<evidence type="ECO:0000259" key="2">
    <source>
        <dbReference type="PROSITE" id="PS50156"/>
    </source>
</evidence>
<protein>
    <submittedName>
        <fullName evidence="4">HAE1 family hydrophobic/amphiphilic exporter-1</fullName>
    </submittedName>
    <submittedName>
        <fullName evidence="3">Multidrug transporter</fullName>
    </submittedName>
</protein>
<comment type="caution">
    <text evidence="4">The sequence shown here is derived from an EMBL/GenBank/DDBJ whole genome shotgun (WGS) entry which is preliminary data.</text>
</comment>
<feature type="transmembrane region" description="Helical" evidence="1">
    <location>
        <begin position="999"/>
        <end position="1024"/>
    </location>
</feature>
<feature type="transmembrane region" description="Helical" evidence="1">
    <location>
        <begin position="920"/>
        <end position="945"/>
    </location>
</feature>
<dbReference type="InterPro" id="IPR027463">
    <property type="entry name" value="AcrB_DN_DC_subdom"/>
</dbReference>
<organism evidence="4 6">
    <name type="scientific">Frigoribacterium faeni</name>
    <dbReference type="NCBI Taxonomy" id="145483"/>
    <lineage>
        <taxon>Bacteria</taxon>
        <taxon>Bacillati</taxon>
        <taxon>Actinomycetota</taxon>
        <taxon>Actinomycetes</taxon>
        <taxon>Micrococcales</taxon>
        <taxon>Microbacteriaceae</taxon>
        <taxon>Frigoribacterium</taxon>
    </lineage>
</organism>
<name>A0A7W3JJU6_9MICO</name>
<dbReference type="SUPFAM" id="SSF82693">
    <property type="entry name" value="Multidrug efflux transporter AcrB pore domain, PN1, PN2, PC1 and PC2 subdomains"/>
    <property type="match status" value="2"/>
</dbReference>
<feature type="transmembrane region" description="Helical" evidence="1">
    <location>
        <begin position="428"/>
        <end position="448"/>
    </location>
</feature>
<evidence type="ECO:0000313" key="4">
    <source>
        <dbReference type="EMBL" id="MBA8814194.1"/>
    </source>
</evidence>
<feature type="transmembrane region" description="Helical" evidence="1">
    <location>
        <begin position="460"/>
        <end position="487"/>
    </location>
</feature>
<feature type="transmembrane region" description="Helical" evidence="1">
    <location>
        <begin position="894"/>
        <end position="914"/>
    </location>
</feature>
<dbReference type="GO" id="GO:0042910">
    <property type="term" value="F:xenobiotic transmembrane transporter activity"/>
    <property type="evidence" value="ECO:0007669"/>
    <property type="project" value="TreeGrafter"/>
</dbReference>
<accession>A0A7W3JJU6</accession>
<dbReference type="EMBL" id="BJUV01000040">
    <property type="protein sequence ID" value="GEK84498.1"/>
    <property type="molecule type" value="Genomic_DNA"/>
</dbReference>
<feature type="domain" description="SSD" evidence="2">
    <location>
        <begin position="368"/>
        <end position="485"/>
    </location>
</feature>
<feature type="transmembrane region" description="Helical" evidence="1">
    <location>
        <begin position="966"/>
        <end position="987"/>
    </location>
</feature>
<dbReference type="PRINTS" id="PR00702">
    <property type="entry name" value="ACRIFLAVINRP"/>
</dbReference>
<dbReference type="SUPFAM" id="SSF82866">
    <property type="entry name" value="Multidrug efflux transporter AcrB transmembrane domain"/>
    <property type="match status" value="2"/>
</dbReference>
<dbReference type="InterPro" id="IPR000731">
    <property type="entry name" value="SSD"/>
</dbReference>
<dbReference type="Gene3D" id="3.30.70.1430">
    <property type="entry name" value="Multidrug efflux transporter AcrB pore domain"/>
    <property type="match status" value="2"/>
</dbReference>
<reference evidence="3 5" key="1">
    <citation type="submission" date="2019-07" db="EMBL/GenBank/DDBJ databases">
        <title>Whole genome shotgun sequence of Frigoribacterium faeni NBRC 103066.</title>
        <authorList>
            <person name="Hosoyama A."/>
            <person name="Uohara A."/>
            <person name="Ohji S."/>
            <person name="Ichikawa N."/>
        </authorList>
    </citation>
    <scope>NUCLEOTIDE SEQUENCE [LARGE SCALE GENOMIC DNA]</scope>
    <source>
        <strain evidence="3 5">NBRC 103066</strain>
    </source>
</reference>
<feature type="transmembrane region" description="Helical" evidence="1">
    <location>
        <begin position="543"/>
        <end position="563"/>
    </location>
</feature>
<dbReference type="InterPro" id="IPR001036">
    <property type="entry name" value="Acrflvin-R"/>
</dbReference>
<dbReference type="AlphaFoldDB" id="A0A7W3JJU6"/>
<dbReference type="Gene3D" id="1.20.1640.10">
    <property type="entry name" value="Multidrug efflux transporter AcrB transmembrane domain"/>
    <property type="match status" value="2"/>
</dbReference>
<keyword evidence="5" id="KW-1185">Reference proteome</keyword>